<dbReference type="EMBL" id="CM043789">
    <property type="protein sequence ID" value="KAI4826870.1"/>
    <property type="molecule type" value="Genomic_DNA"/>
</dbReference>
<reference evidence="1" key="1">
    <citation type="submission" date="2022-05" db="EMBL/GenBank/DDBJ databases">
        <title>Chromosome-level genome of Chaenocephalus aceratus.</title>
        <authorList>
            <person name="Park H."/>
        </authorList>
    </citation>
    <scope>NUCLEOTIDE SEQUENCE</scope>
    <source>
        <strain evidence="1">KU_202001</strain>
    </source>
</reference>
<gene>
    <name evidence="1" type="ORF">KUCAC02_030300</name>
</gene>
<proteinExistence type="predicted"/>
<name>A0ACB9XIC1_CHAAC</name>
<organism evidence="1 2">
    <name type="scientific">Chaenocephalus aceratus</name>
    <name type="common">Blackfin icefish</name>
    <name type="synonym">Chaenichthys aceratus</name>
    <dbReference type="NCBI Taxonomy" id="36190"/>
    <lineage>
        <taxon>Eukaryota</taxon>
        <taxon>Metazoa</taxon>
        <taxon>Chordata</taxon>
        <taxon>Craniata</taxon>
        <taxon>Vertebrata</taxon>
        <taxon>Euteleostomi</taxon>
        <taxon>Actinopterygii</taxon>
        <taxon>Neopterygii</taxon>
        <taxon>Teleostei</taxon>
        <taxon>Neoteleostei</taxon>
        <taxon>Acanthomorphata</taxon>
        <taxon>Eupercaria</taxon>
        <taxon>Perciformes</taxon>
        <taxon>Notothenioidei</taxon>
        <taxon>Channichthyidae</taxon>
        <taxon>Chaenocephalus</taxon>
    </lineage>
</organism>
<comment type="caution">
    <text evidence="1">The sequence shown here is derived from an EMBL/GenBank/DDBJ whole genome shotgun (WGS) entry which is preliminary data.</text>
</comment>
<feature type="non-terminal residue" evidence="1">
    <location>
        <position position="1"/>
    </location>
</feature>
<protein>
    <submittedName>
        <fullName evidence="1">Uncharacterized protein</fullName>
    </submittedName>
</protein>
<accession>A0ACB9XIC1</accession>
<keyword evidence="2" id="KW-1185">Reference proteome</keyword>
<sequence>PSQHFSFQRAAPQYVFLQGLHGFNGGFAHFSSLNLLKALWLHQAAPDTASHSDLGRLQAGRTQTLFCKRSQGERACLSK</sequence>
<feature type="non-terminal residue" evidence="1">
    <location>
        <position position="79"/>
    </location>
</feature>
<evidence type="ECO:0000313" key="2">
    <source>
        <dbReference type="Proteomes" id="UP001057452"/>
    </source>
</evidence>
<dbReference type="Proteomes" id="UP001057452">
    <property type="component" value="Chromosome 5"/>
</dbReference>
<evidence type="ECO:0000313" key="1">
    <source>
        <dbReference type="EMBL" id="KAI4826870.1"/>
    </source>
</evidence>